<organism evidence="4 5">
    <name type="scientific">Oceanicola granulosus (strain ATCC BAA-861 / DSM 15982 / KCTC 12143 / HTCC2516)</name>
    <dbReference type="NCBI Taxonomy" id="314256"/>
    <lineage>
        <taxon>Bacteria</taxon>
        <taxon>Pseudomonadati</taxon>
        <taxon>Pseudomonadota</taxon>
        <taxon>Alphaproteobacteria</taxon>
        <taxon>Rhodobacterales</taxon>
        <taxon>Roseobacteraceae</taxon>
        <taxon>Oceanicola</taxon>
    </lineage>
</organism>
<dbReference type="SUPFAM" id="SSF110849">
    <property type="entry name" value="ParB/Sulfiredoxin"/>
    <property type="match status" value="1"/>
</dbReference>
<dbReference type="CDD" id="cd16405">
    <property type="entry name" value="RepB_like_N"/>
    <property type="match status" value="1"/>
</dbReference>
<dbReference type="RefSeq" id="WP_007257000.1">
    <property type="nucleotide sequence ID" value="NZ_CH724110.1"/>
</dbReference>
<dbReference type="EMBL" id="AAOT01000006">
    <property type="protein sequence ID" value="EAR52082.1"/>
    <property type="molecule type" value="Genomic_DNA"/>
</dbReference>
<dbReference type="Pfam" id="PF07506">
    <property type="entry name" value="RepB"/>
    <property type="match status" value="1"/>
</dbReference>
<dbReference type="OrthoDB" id="7908920at2"/>
<proteinExistence type="inferred from homology"/>
<dbReference type="NCBIfam" id="TIGR00180">
    <property type="entry name" value="parB_part"/>
    <property type="match status" value="1"/>
</dbReference>
<dbReference type="HOGENOM" id="CLU_069128_1_0_5"/>
<dbReference type="GO" id="GO:0007059">
    <property type="term" value="P:chromosome segregation"/>
    <property type="evidence" value="ECO:0007669"/>
    <property type="project" value="TreeGrafter"/>
</dbReference>
<evidence type="ECO:0000256" key="1">
    <source>
        <dbReference type="ARBA" id="ARBA00006295"/>
    </source>
</evidence>
<comment type="caution">
    <text evidence="4">The sequence shown here is derived from an EMBL/GenBank/DDBJ whole genome shotgun (WGS) entry which is preliminary data.</text>
</comment>
<dbReference type="InterPro" id="IPR017819">
    <property type="entry name" value="Plasmid_partition_RepB"/>
</dbReference>
<dbReference type="InterPro" id="IPR036086">
    <property type="entry name" value="ParB/Sulfiredoxin_sf"/>
</dbReference>
<protein>
    <submittedName>
        <fullName evidence="4">ParB-like partition protein</fullName>
    </submittedName>
</protein>
<keyword evidence="5" id="KW-1185">Reference proteome</keyword>
<dbReference type="Pfam" id="PF02195">
    <property type="entry name" value="ParB_N"/>
    <property type="match status" value="1"/>
</dbReference>
<dbReference type="Proteomes" id="UP000003635">
    <property type="component" value="Unassembled WGS sequence"/>
</dbReference>
<gene>
    <name evidence="4" type="ORF">OG2516_18495</name>
</gene>
<evidence type="ECO:0000259" key="3">
    <source>
        <dbReference type="SMART" id="SM00470"/>
    </source>
</evidence>
<feature type="region of interest" description="Disordered" evidence="2">
    <location>
        <begin position="1"/>
        <end position="36"/>
    </location>
</feature>
<dbReference type="InterPro" id="IPR011111">
    <property type="entry name" value="Plasmid_RepB"/>
</dbReference>
<dbReference type="InterPro" id="IPR004437">
    <property type="entry name" value="ParB/RepB/Spo0J"/>
</dbReference>
<dbReference type="Gene3D" id="1.10.10.2830">
    <property type="match status" value="1"/>
</dbReference>
<evidence type="ECO:0000256" key="2">
    <source>
        <dbReference type="SAM" id="MobiDB-lite"/>
    </source>
</evidence>
<name>Q2CHF7_OCEGH</name>
<dbReference type="eggNOG" id="COG1475">
    <property type="taxonomic scope" value="Bacteria"/>
</dbReference>
<dbReference type="SUPFAM" id="SSF109709">
    <property type="entry name" value="KorB DNA-binding domain-like"/>
    <property type="match status" value="1"/>
</dbReference>
<dbReference type="Gene3D" id="3.90.1530.30">
    <property type="match status" value="1"/>
</dbReference>
<dbReference type="AlphaFoldDB" id="Q2CHF7"/>
<dbReference type="NCBIfam" id="TIGR03454">
    <property type="entry name" value="partition_RepB"/>
    <property type="match status" value="1"/>
</dbReference>
<accession>Q2CHF7</accession>
<evidence type="ECO:0000313" key="4">
    <source>
        <dbReference type="EMBL" id="EAR52082.1"/>
    </source>
</evidence>
<reference evidence="4 5" key="1">
    <citation type="journal article" date="2010" name="J. Bacteriol.">
        <title>Genome sequences of Oceanicola granulosus HTCC2516(T) and Oceanicola batsensis HTCC2597(TDelta).</title>
        <authorList>
            <person name="Thrash J.C."/>
            <person name="Cho J.C."/>
            <person name="Vergin K.L."/>
            <person name="Giovannoni S.J."/>
        </authorList>
    </citation>
    <scope>NUCLEOTIDE SEQUENCE [LARGE SCALE GENOMIC DNA]</scope>
    <source>
        <strain evidence="5">ATCC BAA-861 / DSM 15982 / KCTC 12143 / HTCC2516</strain>
    </source>
</reference>
<comment type="similarity">
    <text evidence="1">Belongs to the ParB family.</text>
</comment>
<dbReference type="GO" id="GO:0003677">
    <property type="term" value="F:DNA binding"/>
    <property type="evidence" value="ECO:0007669"/>
    <property type="project" value="InterPro"/>
</dbReference>
<feature type="domain" description="ParB-like N-terminal" evidence="3">
    <location>
        <begin position="54"/>
        <end position="145"/>
    </location>
</feature>
<dbReference type="PANTHER" id="PTHR33375">
    <property type="entry name" value="CHROMOSOME-PARTITIONING PROTEIN PARB-RELATED"/>
    <property type="match status" value="1"/>
</dbReference>
<evidence type="ECO:0000313" key="5">
    <source>
        <dbReference type="Proteomes" id="UP000003635"/>
    </source>
</evidence>
<sequence length="311" mass="34209">MARKNVLQGLMKPAGGGGEGEPPAAPAPAQPRRRTGAIGAVSQSLADLKMRALVEVPADMIDDAGLRDRLDSDPAAHEELMRSLKTYGQQVPVMLRHSPNYEGRYDIVYGRRRVAALKALRMPVKAMIRDLDDRSLIVAQGQENAARRDLTFIEKANFARQMVRGGFDRKTVCDALHIDKTVVSRMLQVAEAVPLEVIEAIGAAPAAGRDRWLALAKRLDGRAPDEVVALARGETSDARFEALFAALAPESRRQPPAPPRELHDADGTLLARMGRKGARATLTLETGDGFDEWLAENFDRIYRDFRTERGR</sequence>
<dbReference type="InterPro" id="IPR003115">
    <property type="entry name" value="ParB_N"/>
</dbReference>
<dbReference type="InterPro" id="IPR037972">
    <property type="entry name" value="RepB_N"/>
</dbReference>
<dbReference type="InterPro" id="IPR050336">
    <property type="entry name" value="Chromosome_partition/occlusion"/>
</dbReference>
<dbReference type="STRING" id="314256.OG2516_18495"/>
<dbReference type="GO" id="GO:0005694">
    <property type="term" value="C:chromosome"/>
    <property type="evidence" value="ECO:0007669"/>
    <property type="project" value="TreeGrafter"/>
</dbReference>
<dbReference type="SMART" id="SM00470">
    <property type="entry name" value="ParB"/>
    <property type="match status" value="1"/>
</dbReference>
<dbReference type="PANTHER" id="PTHR33375:SF1">
    <property type="entry name" value="CHROMOSOME-PARTITIONING PROTEIN PARB-RELATED"/>
    <property type="match status" value="1"/>
</dbReference>